<dbReference type="GO" id="GO:0016740">
    <property type="term" value="F:transferase activity"/>
    <property type="evidence" value="ECO:0007669"/>
    <property type="project" value="UniProtKB-KW"/>
</dbReference>
<dbReference type="InterPro" id="IPR050834">
    <property type="entry name" value="Glycosyltransf_2"/>
</dbReference>
<keyword evidence="2" id="KW-0808">Transferase</keyword>
<gene>
    <name evidence="2" type="ORF">GJR95_09670</name>
</gene>
<dbReference type="EMBL" id="CP045997">
    <property type="protein sequence ID" value="QHV95264.1"/>
    <property type="molecule type" value="Genomic_DNA"/>
</dbReference>
<dbReference type="PANTHER" id="PTHR43685:SF11">
    <property type="entry name" value="GLYCOSYLTRANSFERASE TAGX-RELATED"/>
    <property type="match status" value="1"/>
</dbReference>
<evidence type="ECO:0000259" key="1">
    <source>
        <dbReference type="Pfam" id="PF00535"/>
    </source>
</evidence>
<dbReference type="SUPFAM" id="SSF53448">
    <property type="entry name" value="Nucleotide-diphospho-sugar transferases"/>
    <property type="match status" value="1"/>
</dbReference>
<reference evidence="2 3" key="1">
    <citation type="submission" date="2019-11" db="EMBL/GenBank/DDBJ databases">
        <title>Spirosoma endbachense sp. nov., isolated from a natural salt meadow.</title>
        <authorList>
            <person name="Rojas J."/>
            <person name="Ambika Manirajan B."/>
            <person name="Ratering S."/>
            <person name="Suarez C."/>
            <person name="Geissler-Plaum R."/>
            <person name="Schnell S."/>
        </authorList>
    </citation>
    <scope>NUCLEOTIDE SEQUENCE [LARGE SCALE GENOMIC DNA]</scope>
    <source>
        <strain evidence="2 3">I-24</strain>
    </source>
</reference>
<dbReference type="Gene3D" id="3.90.550.10">
    <property type="entry name" value="Spore Coat Polysaccharide Biosynthesis Protein SpsA, Chain A"/>
    <property type="match status" value="1"/>
</dbReference>
<sequence>MFSVVIPLYNKASYVEKAVESVLRQTVSDFELIVVNDGSTDNSVEKLARFTDDRLKLINQSNKGVSITRNNGVKHARFEYVAFLDADDWWHERFLEEMKALITQFSEAGLYGSNYFVVKNGVNTPAQVGVEAGFEMGYINYFEVYARTFWVPLNCSFVVVKKTVFEEEKGFNEHLKFGEDLDLWIRIALTHKVGYVNKFLANSNQDAETTNRALGTDKFWTKTEHVTFNISHLADQEQTQPNLKTLLDGLRVRSLVAYRLNDWYPEEVRAILSRVDLSAQPLFYRFVYQWPRPMINVYFRAKQYGSYLKQMLLRRFYRYVHAR</sequence>
<accession>A0A6P1VRL4</accession>
<dbReference type="Pfam" id="PF00535">
    <property type="entry name" value="Glycos_transf_2"/>
    <property type="match status" value="1"/>
</dbReference>
<keyword evidence="3" id="KW-1185">Reference proteome</keyword>
<dbReference type="InterPro" id="IPR029044">
    <property type="entry name" value="Nucleotide-diphossugar_trans"/>
</dbReference>
<proteinExistence type="predicted"/>
<feature type="domain" description="Glycosyltransferase 2-like" evidence="1">
    <location>
        <begin position="3"/>
        <end position="127"/>
    </location>
</feature>
<evidence type="ECO:0000313" key="3">
    <source>
        <dbReference type="Proteomes" id="UP000464577"/>
    </source>
</evidence>
<dbReference type="PANTHER" id="PTHR43685">
    <property type="entry name" value="GLYCOSYLTRANSFERASE"/>
    <property type="match status" value="1"/>
</dbReference>
<dbReference type="Proteomes" id="UP000464577">
    <property type="component" value="Chromosome"/>
</dbReference>
<dbReference type="InterPro" id="IPR001173">
    <property type="entry name" value="Glyco_trans_2-like"/>
</dbReference>
<dbReference type="RefSeq" id="WP_162385674.1">
    <property type="nucleotide sequence ID" value="NZ_CP045997.1"/>
</dbReference>
<name>A0A6P1VRL4_9BACT</name>
<evidence type="ECO:0000313" key="2">
    <source>
        <dbReference type="EMBL" id="QHV95264.1"/>
    </source>
</evidence>
<protein>
    <submittedName>
        <fullName evidence="2">Glycosyltransferase</fullName>
    </submittedName>
</protein>
<dbReference type="AlphaFoldDB" id="A0A6P1VRL4"/>
<organism evidence="2 3">
    <name type="scientific">Spirosoma endbachense</name>
    <dbReference type="NCBI Taxonomy" id="2666025"/>
    <lineage>
        <taxon>Bacteria</taxon>
        <taxon>Pseudomonadati</taxon>
        <taxon>Bacteroidota</taxon>
        <taxon>Cytophagia</taxon>
        <taxon>Cytophagales</taxon>
        <taxon>Cytophagaceae</taxon>
        <taxon>Spirosoma</taxon>
    </lineage>
</organism>
<dbReference type="KEGG" id="senf:GJR95_09670"/>
<dbReference type="CDD" id="cd00761">
    <property type="entry name" value="Glyco_tranf_GTA_type"/>
    <property type="match status" value="1"/>
</dbReference>